<evidence type="ECO:0000259" key="1">
    <source>
        <dbReference type="Pfam" id="PF13304"/>
    </source>
</evidence>
<organism evidence="2 3">
    <name type="scientific">[Eubacterium] hominis</name>
    <dbReference type="NCBI Taxonomy" id="2764325"/>
    <lineage>
        <taxon>Bacteria</taxon>
        <taxon>Bacillati</taxon>
        <taxon>Bacillota</taxon>
        <taxon>Erysipelotrichia</taxon>
        <taxon>Erysipelotrichales</taxon>
        <taxon>Erysipelotrichaceae</taxon>
        <taxon>Amedibacillus</taxon>
    </lineage>
</organism>
<dbReference type="Gene3D" id="3.40.50.300">
    <property type="entry name" value="P-loop containing nucleotide triphosphate hydrolases"/>
    <property type="match status" value="2"/>
</dbReference>
<dbReference type="InterPro" id="IPR027417">
    <property type="entry name" value="P-loop_NTPase"/>
</dbReference>
<keyword evidence="3" id="KW-1185">Reference proteome</keyword>
<accession>A0A7G9GSX2</accession>
<feature type="domain" description="ATPase AAA-type core" evidence="1">
    <location>
        <begin position="47"/>
        <end position="387"/>
    </location>
</feature>
<dbReference type="InterPro" id="IPR003959">
    <property type="entry name" value="ATPase_AAA_core"/>
</dbReference>
<dbReference type="Proteomes" id="UP000515856">
    <property type="component" value="Chromosome"/>
</dbReference>
<dbReference type="GO" id="GO:0016887">
    <property type="term" value="F:ATP hydrolysis activity"/>
    <property type="evidence" value="ECO:0007669"/>
    <property type="project" value="InterPro"/>
</dbReference>
<evidence type="ECO:0000313" key="2">
    <source>
        <dbReference type="EMBL" id="QNM13904.1"/>
    </source>
</evidence>
<reference evidence="2 3" key="1">
    <citation type="submission" date="2020-08" db="EMBL/GenBank/DDBJ databases">
        <authorList>
            <person name="Liu C."/>
            <person name="Sun Q."/>
        </authorList>
    </citation>
    <scope>NUCLEOTIDE SEQUENCE [LARGE SCALE GENOMIC DNA]</scope>
    <source>
        <strain evidence="2 3">NSJ-61</strain>
    </source>
</reference>
<dbReference type="PANTHER" id="PTHR40396">
    <property type="entry name" value="ATPASE-LIKE PROTEIN"/>
    <property type="match status" value="1"/>
</dbReference>
<gene>
    <name evidence="2" type="ORF">H9Q80_08185</name>
</gene>
<dbReference type="EMBL" id="CP060636">
    <property type="protein sequence ID" value="QNM13904.1"/>
    <property type="molecule type" value="Genomic_DNA"/>
</dbReference>
<name>A0A7G9GSX2_9FIRM</name>
<dbReference type="GO" id="GO:0005524">
    <property type="term" value="F:ATP binding"/>
    <property type="evidence" value="ECO:0007669"/>
    <property type="project" value="UniProtKB-KW"/>
</dbReference>
<dbReference type="AlphaFoldDB" id="A0A7G9GSX2"/>
<keyword evidence="2" id="KW-0067">ATP-binding</keyword>
<dbReference type="KEGG" id="ehn:H9Q80_08185"/>
<protein>
    <submittedName>
        <fullName evidence="2">ATP-binding protein</fullName>
    </submittedName>
</protein>
<dbReference type="RefSeq" id="WP_187426297.1">
    <property type="nucleotide sequence ID" value="NZ_CP060636.1"/>
</dbReference>
<evidence type="ECO:0000313" key="3">
    <source>
        <dbReference type="Proteomes" id="UP000515856"/>
    </source>
</evidence>
<dbReference type="Pfam" id="PF13304">
    <property type="entry name" value="AAA_21"/>
    <property type="match status" value="1"/>
</dbReference>
<dbReference type="SUPFAM" id="SSF52540">
    <property type="entry name" value="P-loop containing nucleoside triphosphate hydrolases"/>
    <property type="match status" value="1"/>
</dbReference>
<proteinExistence type="predicted"/>
<sequence>MNNLVRIEQIEINGIKNILHGEVAFQEYSEILKGDFDDIRSTFHPVLGIYGQNGSGKSAVLETTKILKTIMSGECLPKNIDQYINNENHEANLIYTFLFIHETNMQLVEYHVKIELEDGNFNITSEKLLSKSYDKDKKKWKPQVILIQTDFGDITLKKLKNKISKDLLIELRVVKDMQKDASFIFYERNRNSLISELKDKNEDYLIKTIEVLNIFAQTGLIIIENDVMGSINMNTFMPISVYLPVKDSLKLGEIPVNILEPNEMPLALFHDMEKIIQQIDLVISAIIPSLNIQIIHKKEQLLKDGSMGMNFEVVSVRNAKFIPLKYESEGIKRIISVTSSLIAAYNNNSLCLMIDEFDSGIYEYLLGELLEIMNESAKGQFVFTSHNLRPLEKLSYKSIIFTTVNPTNRFIRLTGVKPNNNIRDYYYTNIMLGGQSEQLYEETKNYEIKRAFRKAGKLYE</sequence>
<dbReference type="PANTHER" id="PTHR40396:SF1">
    <property type="entry name" value="ATPASE AAA-TYPE CORE DOMAIN-CONTAINING PROTEIN"/>
    <property type="match status" value="1"/>
</dbReference>
<keyword evidence="2" id="KW-0547">Nucleotide-binding</keyword>